<evidence type="ECO:0000313" key="1">
    <source>
        <dbReference type="EMBL" id="KAJ8021917.1"/>
    </source>
</evidence>
<proteinExistence type="predicted"/>
<comment type="caution">
    <text evidence="1">The sequence shown here is derived from an EMBL/GenBank/DDBJ whole genome shotgun (WGS) entry which is preliminary data.</text>
</comment>
<name>A0A9Q1BER1_HOLLE</name>
<keyword evidence="2" id="KW-1185">Reference proteome</keyword>
<dbReference type="Proteomes" id="UP001152320">
    <property type="component" value="Chromosome 21"/>
</dbReference>
<gene>
    <name evidence="1" type="ORF">HOLleu_39254</name>
</gene>
<dbReference type="AlphaFoldDB" id="A0A9Q1BER1"/>
<protein>
    <submittedName>
        <fullName evidence="1">Uncharacterized protein</fullName>
    </submittedName>
</protein>
<reference evidence="1" key="1">
    <citation type="submission" date="2021-10" db="EMBL/GenBank/DDBJ databases">
        <title>Tropical sea cucumber genome reveals ecological adaptation and Cuvierian tubules defense mechanism.</title>
        <authorList>
            <person name="Chen T."/>
        </authorList>
    </citation>
    <scope>NUCLEOTIDE SEQUENCE</scope>
    <source>
        <strain evidence="1">Nanhai2018</strain>
        <tissue evidence="1">Muscle</tissue>
    </source>
</reference>
<organism evidence="1 2">
    <name type="scientific">Holothuria leucospilota</name>
    <name type="common">Black long sea cucumber</name>
    <name type="synonym">Mertensiothuria leucospilota</name>
    <dbReference type="NCBI Taxonomy" id="206669"/>
    <lineage>
        <taxon>Eukaryota</taxon>
        <taxon>Metazoa</taxon>
        <taxon>Echinodermata</taxon>
        <taxon>Eleutherozoa</taxon>
        <taxon>Echinozoa</taxon>
        <taxon>Holothuroidea</taxon>
        <taxon>Aspidochirotacea</taxon>
        <taxon>Aspidochirotida</taxon>
        <taxon>Holothuriidae</taxon>
        <taxon>Holothuria</taxon>
    </lineage>
</organism>
<sequence length="206" mass="24602">MIRSVDSYITHKDVSWLTDKTVGGCQPSKRTELYEHLDIEDQEVENIRDRLQLQGKKTLEEEVRTILDHGLIEKKRTRRYLLDKLKTFDPYLARSYMSFLAQVLLETLLEKLLTFQDVMWLTNKLVGGVCFNSVDSLYHLFDIGYQDIDRIRSHYVRKEDSFVDEVFMILDYGLRRQKKKRRYVLENLLLLDEDLAQSFKKYLLSH</sequence>
<evidence type="ECO:0000313" key="2">
    <source>
        <dbReference type="Proteomes" id="UP001152320"/>
    </source>
</evidence>
<dbReference type="EMBL" id="JAIZAY010000021">
    <property type="protein sequence ID" value="KAJ8021917.1"/>
    <property type="molecule type" value="Genomic_DNA"/>
</dbReference>
<accession>A0A9Q1BER1</accession>